<dbReference type="GO" id="GO:0003677">
    <property type="term" value="F:DNA binding"/>
    <property type="evidence" value="ECO:0007669"/>
    <property type="project" value="UniProtKB-KW"/>
</dbReference>
<evidence type="ECO:0000256" key="1">
    <source>
        <dbReference type="SAM" id="MobiDB-lite"/>
    </source>
</evidence>
<protein>
    <submittedName>
        <fullName evidence="3">Putative ATPase/DNA-binding SARP family transcriptional activator</fullName>
    </submittedName>
</protein>
<dbReference type="SMART" id="SM01043">
    <property type="entry name" value="BTAD"/>
    <property type="match status" value="1"/>
</dbReference>
<evidence type="ECO:0000313" key="4">
    <source>
        <dbReference type="Proteomes" id="UP000548476"/>
    </source>
</evidence>
<keyword evidence="4" id="KW-1185">Reference proteome</keyword>
<dbReference type="PANTHER" id="PTHR47691">
    <property type="entry name" value="REGULATOR-RELATED"/>
    <property type="match status" value="1"/>
</dbReference>
<evidence type="ECO:0000313" key="3">
    <source>
        <dbReference type="EMBL" id="MBB6033568.1"/>
    </source>
</evidence>
<dbReference type="InterPro" id="IPR036388">
    <property type="entry name" value="WH-like_DNA-bd_sf"/>
</dbReference>
<dbReference type="Pfam" id="PF03704">
    <property type="entry name" value="BTAD"/>
    <property type="match status" value="1"/>
</dbReference>
<proteinExistence type="predicted"/>
<dbReference type="Gene3D" id="1.25.40.10">
    <property type="entry name" value="Tetratricopeptide repeat domain"/>
    <property type="match status" value="2"/>
</dbReference>
<feature type="region of interest" description="Disordered" evidence="1">
    <location>
        <begin position="1059"/>
        <end position="1082"/>
    </location>
</feature>
<dbReference type="InterPro" id="IPR049945">
    <property type="entry name" value="AAA_22"/>
</dbReference>
<gene>
    <name evidence="3" type="ORF">HNR73_001418</name>
</gene>
<sequence length="1100" mass="115777">MRIGVLGPLEVFADDGAPLAVTGARPRAFVTLLAAAYPKAVDAARLTALLWPGGPPANPANALQALVSRLRKVMGSERIRHTDGRYLLTGVEVDATRFAALLTDAARAPADERVGILRAALGLWRGLPLADAPVLGAEAARLTELRRDAVAAHGHACLDTGRAAEALALLTPATAADPRHEVLQALRIRALHATGRQAEALAAYEEVRAAINADFGADPGPELAAAYLAVLREPSPTTDPRGNLAHPITSFVGRDTEVAELRELLLDRRLVTLLGPGGAGKTRLAVETGRQTAADRPDGVWIAELAPLSDPAELPRTVARAIGVRDPLGVPLPSHDPPERLDRIVAAIGERRMLLILDNGEHLLDAVAALTGRLLSDCPELTILLTSREPLGIPGEVPRPVSPLPLPPTTAPAAEILRNPAIRLLRDRAATSAPSVILGDAQAPVLAQIVRRLDGMPLAIELAAARLRTLAPADLAARLDDRFGLLVGGSRAALPRHQTLRAVVEWSWDLLGVAERELARRFAVFAGPPDLAAVEATCAGASPATLGSLVDRSFVEFTGDGRYRMLETIRAYAAERLAEAGESASTADAHAAHFLAVAVAGQHGLHQPEQLEWLRRFTVHNDNLLAALRRLIDRGDTGDALRMCSALCERWWILNDQGEAALWARRVLAMVGDDGPPRGTAGAYAMCHFSAGFDAWAPTMFGDPAVMDAMTTDFLRLADAAEAEGTASVTVLAFGATLCMLAGRHDDGRARLSRYLTADDPWLVATAHMSLAYFALNTGDNATAVAEFETTVAAFGALGDRFNLANVSLGLADLCLRTGDHERAAALLSSVDVIADELADYVEAVDIHLWLTRIRLAGGDLAGAEVSARKARTMLGSAAATTRTHARLIFSTLLRAQGHLDEAVEVAGELVGELLAAGAVQPLVCWAYAQLGRARVARGETEEGLRDHARALRLLHVNPTTRLQAVPLIIDGVGLAALAGGDARRAATLFGMAAAFDNHTHHDADVAAVLPSVRAILGAEGFAEACAEGRDATPPGALSLGAEAIASLLGLDLSLVGADRKGREDGDEEQRPQPGPGQFGAEAVGVVPAEEQAADAGDQV</sequence>
<dbReference type="GO" id="GO:0006355">
    <property type="term" value="P:regulation of DNA-templated transcription"/>
    <property type="evidence" value="ECO:0007669"/>
    <property type="project" value="InterPro"/>
</dbReference>
<dbReference type="InterPro" id="IPR005158">
    <property type="entry name" value="BTAD"/>
</dbReference>
<dbReference type="GO" id="GO:0016887">
    <property type="term" value="F:ATP hydrolysis activity"/>
    <property type="evidence" value="ECO:0007669"/>
    <property type="project" value="InterPro"/>
</dbReference>
<dbReference type="CDD" id="cd15831">
    <property type="entry name" value="BTAD"/>
    <property type="match status" value="1"/>
</dbReference>
<dbReference type="InterPro" id="IPR011990">
    <property type="entry name" value="TPR-like_helical_dom_sf"/>
</dbReference>
<keyword evidence="3" id="KW-0238">DNA-binding</keyword>
<name>A0A841FIA6_9ACTN</name>
<reference evidence="3 4" key="1">
    <citation type="submission" date="2020-08" db="EMBL/GenBank/DDBJ databases">
        <title>Genomic Encyclopedia of Type Strains, Phase IV (KMG-IV): sequencing the most valuable type-strain genomes for metagenomic binning, comparative biology and taxonomic classification.</title>
        <authorList>
            <person name="Goeker M."/>
        </authorList>
    </citation>
    <scope>NUCLEOTIDE SEQUENCE [LARGE SCALE GENOMIC DNA]</scope>
    <source>
        <strain evidence="3 4">YIM 65646</strain>
    </source>
</reference>
<evidence type="ECO:0000259" key="2">
    <source>
        <dbReference type="SMART" id="SM01043"/>
    </source>
</evidence>
<organism evidence="3 4">
    <name type="scientific">Phytomonospora endophytica</name>
    <dbReference type="NCBI Taxonomy" id="714109"/>
    <lineage>
        <taxon>Bacteria</taxon>
        <taxon>Bacillati</taxon>
        <taxon>Actinomycetota</taxon>
        <taxon>Actinomycetes</taxon>
        <taxon>Micromonosporales</taxon>
        <taxon>Micromonosporaceae</taxon>
        <taxon>Phytomonospora</taxon>
    </lineage>
</organism>
<dbReference type="InterPro" id="IPR016032">
    <property type="entry name" value="Sig_transdc_resp-reg_C-effctor"/>
</dbReference>
<dbReference type="Pfam" id="PF13401">
    <property type="entry name" value="AAA_22"/>
    <property type="match status" value="1"/>
</dbReference>
<dbReference type="SUPFAM" id="SSF52540">
    <property type="entry name" value="P-loop containing nucleoside triphosphate hydrolases"/>
    <property type="match status" value="1"/>
</dbReference>
<accession>A0A841FIA6</accession>
<dbReference type="InterPro" id="IPR058852">
    <property type="entry name" value="HTH_77"/>
</dbReference>
<dbReference type="Pfam" id="PF25872">
    <property type="entry name" value="HTH_77"/>
    <property type="match status" value="1"/>
</dbReference>
<dbReference type="PANTHER" id="PTHR47691:SF3">
    <property type="entry name" value="HTH-TYPE TRANSCRIPTIONAL REGULATOR RV0890C-RELATED"/>
    <property type="match status" value="1"/>
</dbReference>
<dbReference type="PRINTS" id="PR00364">
    <property type="entry name" value="DISEASERSIST"/>
</dbReference>
<dbReference type="SUPFAM" id="SSF46894">
    <property type="entry name" value="C-terminal effector domain of the bipartite response regulators"/>
    <property type="match status" value="1"/>
</dbReference>
<dbReference type="AlphaFoldDB" id="A0A841FIA6"/>
<dbReference type="Gene3D" id="3.40.50.300">
    <property type="entry name" value="P-loop containing nucleotide triphosphate hydrolases"/>
    <property type="match status" value="1"/>
</dbReference>
<dbReference type="InterPro" id="IPR027417">
    <property type="entry name" value="P-loop_NTPase"/>
</dbReference>
<dbReference type="Gene3D" id="1.10.10.10">
    <property type="entry name" value="Winged helix-like DNA-binding domain superfamily/Winged helix DNA-binding domain"/>
    <property type="match status" value="1"/>
</dbReference>
<dbReference type="EMBL" id="JACHGT010000003">
    <property type="protein sequence ID" value="MBB6033568.1"/>
    <property type="molecule type" value="Genomic_DNA"/>
</dbReference>
<dbReference type="Proteomes" id="UP000548476">
    <property type="component" value="Unassembled WGS sequence"/>
</dbReference>
<dbReference type="SUPFAM" id="SSF48452">
    <property type="entry name" value="TPR-like"/>
    <property type="match status" value="3"/>
</dbReference>
<feature type="domain" description="Bacterial transcriptional activator" evidence="2">
    <location>
        <begin position="93"/>
        <end position="231"/>
    </location>
</feature>
<comment type="caution">
    <text evidence="3">The sequence shown here is derived from an EMBL/GenBank/DDBJ whole genome shotgun (WGS) entry which is preliminary data.</text>
</comment>